<keyword evidence="12" id="KW-1185">Reference proteome</keyword>
<dbReference type="PANTHER" id="PTHR12714">
    <property type="entry name" value="PROTEIN-S ISOPRENYLCYSTEINE O-METHYLTRANSFERASE"/>
    <property type="match status" value="1"/>
</dbReference>
<dbReference type="GO" id="GO:0009507">
    <property type="term" value="C:chloroplast"/>
    <property type="evidence" value="ECO:0000318"/>
    <property type="project" value="GO_Central"/>
</dbReference>
<dbReference type="EMBL" id="CM001880">
    <property type="protein sequence ID" value="EOX99060.1"/>
    <property type="molecule type" value="Genomic_DNA"/>
</dbReference>
<dbReference type="AlphaFoldDB" id="A0A061E272"/>
<evidence type="ECO:0000313" key="12">
    <source>
        <dbReference type="Proteomes" id="UP000026915"/>
    </source>
</evidence>
<comment type="pathway">
    <text evidence="1">Cofactor biosynthesis; FAD biosynthesis; FAD from FMN: step 1/1.</text>
</comment>
<evidence type="ECO:0000256" key="6">
    <source>
        <dbReference type="ARBA" id="ARBA00022695"/>
    </source>
</evidence>
<keyword evidence="6" id="KW-0548">Nucleotidyltransferase</keyword>
<proteinExistence type="predicted"/>
<dbReference type="PANTHER" id="PTHR12714:SF20">
    <property type="entry name" value="FAD SYNTHETASE 1, CHLOROPLASTIC-RELATED"/>
    <property type="match status" value="1"/>
</dbReference>
<sequence>MLACGGSRIPHQHLGLGFYSSRIMQLSSLILKPLSSSAAIVDHHNHRLQHRSVSSSSLRSKSPGDIPILPDSFSQREDDHEHPSEALSSVAGGIVALGKFDALHIGHRELAIQASKVGTPYLLSFVGMAEVLGWEPRAPIVAKCDRKRVLSSWAPYCGNVTPREFEVQFSSVRHLTPRQFVEKLAGELQVCGVVAGENYRFGYKAAGDASELVRLCDEFGMGAYIINSVMDRHQDSRNIDRCDLKERGQVSSTHVRHALAEGDMKYVSELLGRRHRLLLAVKDWEGYSSASSKRRVSAPKSSLLNLPPKDGFYENCSLLFGEQNVVTCRVSIDTTHIHLVVDQVDFCDYDYSRTQVLGIEFGELRVNYVGNIDSMELFQVHNYEEGIADDTAKVILSFHLKRKEKSKVILMIKEVSGDCYGGAWSELGVEITHDCVYASGPLIATEGGD</sequence>
<dbReference type="GO" id="GO:0005524">
    <property type="term" value="F:ATP binding"/>
    <property type="evidence" value="ECO:0007669"/>
    <property type="project" value="UniProtKB-KW"/>
</dbReference>
<dbReference type="GO" id="GO:0003919">
    <property type="term" value="F:FMN adenylyltransferase activity"/>
    <property type="evidence" value="ECO:0000318"/>
    <property type="project" value="GO_Central"/>
</dbReference>
<gene>
    <name evidence="11" type="ORF">TCM_007680</name>
</gene>
<dbReference type="InterPro" id="IPR014729">
    <property type="entry name" value="Rossmann-like_a/b/a_fold"/>
</dbReference>
<name>A0A061E272_THECC</name>
<dbReference type="InterPro" id="IPR015864">
    <property type="entry name" value="FAD_synthase"/>
</dbReference>
<evidence type="ECO:0000259" key="10">
    <source>
        <dbReference type="Pfam" id="PF06574"/>
    </source>
</evidence>
<dbReference type="Proteomes" id="UP000026915">
    <property type="component" value="Chromosome 2"/>
</dbReference>
<evidence type="ECO:0000313" key="11">
    <source>
        <dbReference type="EMBL" id="EOX99060.1"/>
    </source>
</evidence>
<dbReference type="Gene3D" id="3.40.50.620">
    <property type="entry name" value="HUPs"/>
    <property type="match status" value="1"/>
</dbReference>
<dbReference type="eggNOG" id="ENOG502QVVU">
    <property type="taxonomic scope" value="Eukaryota"/>
</dbReference>
<dbReference type="OMA" id="SHHFRDC"/>
<evidence type="ECO:0000256" key="1">
    <source>
        <dbReference type="ARBA" id="ARBA00004726"/>
    </source>
</evidence>
<keyword evidence="8" id="KW-0274">FAD</keyword>
<reference evidence="11 12" key="1">
    <citation type="journal article" date="2013" name="Genome Biol.">
        <title>The genome sequence of the most widely cultivated cacao type and its use to identify candidate genes regulating pod color.</title>
        <authorList>
            <person name="Motamayor J.C."/>
            <person name="Mockaitis K."/>
            <person name="Schmutz J."/>
            <person name="Haiminen N."/>
            <person name="Iii D.L."/>
            <person name="Cornejo O."/>
            <person name="Findley S.D."/>
            <person name="Zheng P."/>
            <person name="Utro F."/>
            <person name="Royaert S."/>
            <person name="Saski C."/>
            <person name="Jenkins J."/>
            <person name="Podicheti R."/>
            <person name="Zhao M."/>
            <person name="Scheffler B.E."/>
            <person name="Stack J.C."/>
            <person name="Feltus F.A."/>
            <person name="Mustiga G.M."/>
            <person name="Amores F."/>
            <person name="Phillips W."/>
            <person name="Marelli J.P."/>
            <person name="May G.D."/>
            <person name="Shapiro H."/>
            <person name="Ma J."/>
            <person name="Bustamante C.D."/>
            <person name="Schnell R.J."/>
            <person name="Main D."/>
            <person name="Gilbert D."/>
            <person name="Parida L."/>
            <person name="Kuhn D.N."/>
        </authorList>
    </citation>
    <scope>NUCLEOTIDE SEQUENCE [LARGE SCALE GENOMIC DNA]</scope>
    <source>
        <strain evidence="12">cv. Matina 1-6</strain>
    </source>
</reference>
<protein>
    <recommendedName>
        <fullName evidence="2">FAD synthase</fullName>
        <ecNumber evidence="2">2.7.7.2</ecNumber>
    </recommendedName>
</protein>
<organism evidence="11 12">
    <name type="scientific">Theobroma cacao</name>
    <name type="common">Cacao</name>
    <name type="synonym">Cocoa</name>
    <dbReference type="NCBI Taxonomy" id="3641"/>
    <lineage>
        <taxon>Eukaryota</taxon>
        <taxon>Viridiplantae</taxon>
        <taxon>Streptophyta</taxon>
        <taxon>Embryophyta</taxon>
        <taxon>Tracheophyta</taxon>
        <taxon>Spermatophyta</taxon>
        <taxon>Magnoliopsida</taxon>
        <taxon>eudicotyledons</taxon>
        <taxon>Gunneridae</taxon>
        <taxon>Pentapetalae</taxon>
        <taxon>rosids</taxon>
        <taxon>malvids</taxon>
        <taxon>Malvales</taxon>
        <taxon>Malvaceae</taxon>
        <taxon>Byttnerioideae</taxon>
        <taxon>Theobroma</taxon>
    </lineage>
</organism>
<keyword evidence="4" id="KW-0288">FMN</keyword>
<dbReference type="STRING" id="3641.A0A061E272"/>
<dbReference type="Pfam" id="PF06574">
    <property type="entry name" value="FAD_syn"/>
    <property type="match status" value="1"/>
</dbReference>
<dbReference type="Gramene" id="EOX99060">
    <property type="protein sequence ID" value="EOX99060"/>
    <property type="gene ID" value="TCM_007680"/>
</dbReference>
<dbReference type="UniPathway" id="UPA00277">
    <property type="reaction ID" value="UER00407"/>
</dbReference>
<evidence type="ECO:0000256" key="9">
    <source>
        <dbReference type="ARBA" id="ARBA00022840"/>
    </source>
</evidence>
<dbReference type="GO" id="GO:0006747">
    <property type="term" value="P:FAD biosynthetic process"/>
    <property type="evidence" value="ECO:0000318"/>
    <property type="project" value="GO_Central"/>
</dbReference>
<keyword evidence="9" id="KW-0067">ATP-binding</keyword>
<dbReference type="FunCoup" id="A0A061E272">
    <property type="interactions" value="387"/>
</dbReference>
<evidence type="ECO:0000256" key="8">
    <source>
        <dbReference type="ARBA" id="ARBA00022827"/>
    </source>
</evidence>
<keyword evidence="5 11" id="KW-0808">Transferase</keyword>
<evidence type="ECO:0000256" key="5">
    <source>
        <dbReference type="ARBA" id="ARBA00022679"/>
    </source>
</evidence>
<dbReference type="InParanoid" id="A0A061E272"/>
<evidence type="ECO:0000256" key="3">
    <source>
        <dbReference type="ARBA" id="ARBA00022630"/>
    </source>
</evidence>
<keyword evidence="3" id="KW-0285">Flavoprotein</keyword>
<dbReference type="SUPFAM" id="SSF52374">
    <property type="entry name" value="Nucleotidylyl transferase"/>
    <property type="match status" value="1"/>
</dbReference>
<dbReference type="EC" id="2.7.7.2" evidence="2"/>
<evidence type="ECO:0000256" key="2">
    <source>
        <dbReference type="ARBA" id="ARBA00012393"/>
    </source>
</evidence>
<accession>A0A061E272</accession>
<feature type="domain" description="FAD synthetase" evidence="10">
    <location>
        <begin position="92"/>
        <end position="233"/>
    </location>
</feature>
<evidence type="ECO:0000256" key="7">
    <source>
        <dbReference type="ARBA" id="ARBA00022741"/>
    </source>
</evidence>
<dbReference type="GO" id="GO:0009231">
    <property type="term" value="P:riboflavin biosynthetic process"/>
    <property type="evidence" value="ECO:0007669"/>
    <property type="project" value="InterPro"/>
</dbReference>
<keyword evidence="7" id="KW-0547">Nucleotide-binding</keyword>
<evidence type="ECO:0000256" key="4">
    <source>
        <dbReference type="ARBA" id="ARBA00022643"/>
    </source>
</evidence>